<dbReference type="Proteomes" id="UP000799424">
    <property type="component" value="Unassembled WGS sequence"/>
</dbReference>
<protein>
    <recommendedName>
        <fullName evidence="2">DUF8004 domain-containing protein</fullName>
    </recommendedName>
</protein>
<keyword evidence="4" id="KW-1185">Reference proteome</keyword>
<feature type="domain" description="DUF8004" evidence="2">
    <location>
        <begin position="400"/>
        <end position="494"/>
    </location>
</feature>
<organism evidence="3 4">
    <name type="scientific">Ophiobolus disseminans</name>
    <dbReference type="NCBI Taxonomy" id="1469910"/>
    <lineage>
        <taxon>Eukaryota</taxon>
        <taxon>Fungi</taxon>
        <taxon>Dikarya</taxon>
        <taxon>Ascomycota</taxon>
        <taxon>Pezizomycotina</taxon>
        <taxon>Dothideomycetes</taxon>
        <taxon>Pleosporomycetidae</taxon>
        <taxon>Pleosporales</taxon>
        <taxon>Pleosporineae</taxon>
        <taxon>Phaeosphaeriaceae</taxon>
        <taxon>Ophiobolus</taxon>
    </lineage>
</organism>
<feature type="compositionally biased region" description="Basic residues" evidence="1">
    <location>
        <begin position="1"/>
        <end position="11"/>
    </location>
</feature>
<feature type="region of interest" description="Disordered" evidence="1">
    <location>
        <begin position="264"/>
        <end position="291"/>
    </location>
</feature>
<accession>A0A6A6ZSJ2</accession>
<dbReference type="OrthoDB" id="5302380at2759"/>
<dbReference type="AlphaFoldDB" id="A0A6A6ZSJ2"/>
<feature type="compositionally biased region" description="Basic and acidic residues" evidence="1">
    <location>
        <begin position="953"/>
        <end position="967"/>
    </location>
</feature>
<evidence type="ECO:0000256" key="1">
    <source>
        <dbReference type="SAM" id="MobiDB-lite"/>
    </source>
</evidence>
<feature type="region of interest" description="Disordered" evidence="1">
    <location>
        <begin position="788"/>
        <end position="824"/>
    </location>
</feature>
<evidence type="ECO:0000313" key="3">
    <source>
        <dbReference type="EMBL" id="KAF2823287.1"/>
    </source>
</evidence>
<evidence type="ECO:0000259" key="2">
    <source>
        <dbReference type="Pfam" id="PF26013"/>
    </source>
</evidence>
<dbReference type="PANTHER" id="PTHR39601">
    <property type="entry name" value="CHORIOGENIN HMINOR"/>
    <property type="match status" value="1"/>
</dbReference>
<feature type="compositionally biased region" description="Basic and acidic residues" evidence="1">
    <location>
        <begin position="932"/>
        <end position="941"/>
    </location>
</feature>
<proteinExistence type="predicted"/>
<name>A0A6A6ZSJ2_9PLEO</name>
<feature type="compositionally biased region" description="Polar residues" evidence="1">
    <location>
        <begin position="60"/>
        <end position="110"/>
    </location>
</feature>
<sequence>MSARGARGRKVQAKEVEKKEKKVGKSKAIGTIQDPQDASADWRATPSINNIRNNGISRSMTVSSRATSRSSGTNDSNQRPRLETLYSTGSSETRSGPPQSSASVSDVSTQGKDKIRFQAKGKDTKAPRGRGGGVPIKKTIVPPPASPVFRTESAASYPSPNQKSWINFKVWEGGKDGMRPYGGFEHDEDMSRGSVLVYFTEEQADDENPLPSIRAELEVLEKSGSTWLSNALLYSRIDENDDDWTLPNSPESSMSQQYYSQHGNQYGNQRMLGPTSPAGRSPPPWDIDQSYDGISTRAASRLDHFSELDRSGRPNSPPFHYTQRDPTHKLWFSAPKHVKTSQGQRMHHVAIRNFLAMLHGKPIVGADLFDMLSTLQPEIEVMYDLDNGQSNMTPRERSVQMITNYLGQHGIDDVRSSIKSAMCLLAWSEQENVKWRQGYLETFVHLAGVMIPQLEEVPEFKRLSIVTRRNLGIAAKTLQLRVMEAEEKLASFDFTDLWEDTSKVANSPVFQSYQAFRLFLVNYYTRNYGNWPPASNKTWMNRKIALALQEDFGSLYDYLVNRDVVWNPREERASRKWEMAHRKNDDFKADVPELGMTDLLVRFDAKFGYAHIPHPYPLLPRAIPKTTKEKEKKSFFSGLKKDKNKESTKDVKAHLQLSILFSDATNIEKLDVNFNGKLFPHCSTLIDKFEQFEMTTDLKNTTPREARLGRWVLLYGILQVLSTLSVDVHGLKHTEGVRYFLCTDLKRCPEWVLNNHISHLSARQTRSWCWQRAWDPAPTQTAPVELEAIQQSDPPPVHTNNELSATRSEAEAEVEPLDLNSNNGGLDGQTLLPNDMLHLTLDSKLALRRDNEKSIPTDFSTWAPRYDSLPHPQPPHPTPALLARDAYRGPNVNFPSRDFDFSPPARETMRTDLGGYPFRPEEVRWPVPPGYSERDEGRGVRESGVGYSVNGGERMESGDGDGRDWRSPRRMHERGGGWN</sequence>
<feature type="compositionally biased region" description="Basic and acidic residues" evidence="1">
    <location>
        <begin position="111"/>
        <end position="126"/>
    </location>
</feature>
<dbReference type="PANTHER" id="PTHR39601:SF2">
    <property type="entry name" value="CHORIOGENIN HMINOR"/>
    <property type="match status" value="1"/>
</dbReference>
<feature type="region of interest" description="Disordered" evidence="1">
    <location>
        <begin position="1"/>
        <end position="146"/>
    </location>
</feature>
<dbReference type="EMBL" id="MU006232">
    <property type="protein sequence ID" value="KAF2823287.1"/>
    <property type="molecule type" value="Genomic_DNA"/>
</dbReference>
<evidence type="ECO:0000313" key="4">
    <source>
        <dbReference type="Proteomes" id="UP000799424"/>
    </source>
</evidence>
<dbReference type="Pfam" id="PF26013">
    <property type="entry name" value="DUF8004"/>
    <property type="match status" value="1"/>
</dbReference>
<gene>
    <name evidence="3" type="ORF">CC86DRAFT_384669</name>
</gene>
<feature type="compositionally biased region" description="Polar residues" evidence="1">
    <location>
        <begin position="798"/>
        <end position="807"/>
    </location>
</feature>
<feature type="compositionally biased region" description="Low complexity" evidence="1">
    <location>
        <begin position="47"/>
        <end position="59"/>
    </location>
</feature>
<dbReference type="InterPro" id="IPR058317">
    <property type="entry name" value="DUF8004"/>
</dbReference>
<feature type="region of interest" description="Disordered" evidence="1">
    <location>
        <begin position="927"/>
        <end position="979"/>
    </location>
</feature>
<reference evidence="3" key="1">
    <citation type="journal article" date="2020" name="Stud. Mycol.">
        <title>101 Dothideomycetes genomes: a test case for predicting lifestyles and emergence of pathogens.</title>
        <authorList>
            <person name="Haridas S."/>
            <person name="Albert R."/>
            <person name="Binder M."/>
            <person name="Bloem J."/>
            <person name="Labutti K."/>
            <person name="Salamov A."/>
            <person name="Andreopoulos B."/>
            <person name="Baker S."/>
            <person name="Barry K."/>
            <person name="Bills G."/>
            <person name="Bluhm B."/>
            <person name="Cannon C."/>
            <person name="Castanera R."/>
            <person name="Culley D."/>
            <person name="Daum C."/>
            <person name="Ezra D."/>
            <person name="Gonzalez J."/>
            <person name="Henrissat B."/>
            <person name="Kuo A."/>
            <person name="Liang C."/>
            <person name="Lipzen A."/>
            <person name="Lutzoni F."/>
            <person name="Magnuson J."/>
            <person name="Mondo S."/>
            <person name="Nolan M."/>
            <person name="Ohm R."/>
            <person name="Pangilinan J."/>
            <person name="Park H.-J."/>
            <person name="Ramirez L."/>
            <person name="Alfaro M."/>
            <person name="Sun H."/>
            <person name="Tritt A."/>
            <person name="Yoshinaga Y."/>
            <person name="Zwiers L.-H."/>
            <person name="Turgeon B."/>
            <person name="Goodwin S."/>
            <person name="Spatafora J."/>
            <person name="Crous P."/>
            <person name="Grigoriev I."/>
        </authorList>
    </citation>
    <scope>NUCLEOTIDE SEQUENCE</scope>
    <source>
        <strain evidence="3">CBS 113818</strain>
    </source>
</reference>